<evidence type="ECO:0000256" key="6">
    <source>
        <dbReference type="SAM" id="MobiDB-lite"/>
    </source>
</evidence>
<feature type="region of interest" description="Disordered" evidence="6">
    <location>
        <begin position="1"/>
        <end position="23"/>
    </location>
</feature>
<evidence type="ECO:0000256" key="5">
    <source>
        <dbReference type="PROSITE-ProRule" id="PRU00104"/>
    </source>
</evidence>
<dbReference type="InterPro" id="IPR044611">
    <property type="entry name" value="E3A/B/C-like"/>
</dbReference>
<feature type="active site" description="Glycyl thioester intermediate" evidence="5">
    <location>
        <position position="1192"/>
    </location>
</feature>
<dbReference type="PANTHER" id="PTHR45700">
    <property type="entry name" value="UBIQUITIN-PROTEIN LIGASE E3C"/>
    <property type="match status" value="1"/>
</dbReference>
<evidence type="ECO:0000256" key="2">
    <source>
        <dbReference type="ARBA" id="ARBA00012485"/>
    </source>
</evidence>
<evidence type="ECO:0000313" key="9">
    <source>
        <dbReference type="Proteomes" id="UP001318860"/>
    </source>
</evidence>
<feature type="compositionally biased region" description="Basic and acidic residues" evidence="6">
    <location>
        <begin position="8"/>
        <end position="23"/>
    </location>
</feature>
<comment type="catalytic activity">
    <reaction evidence="1">
        <text>S-ubiquitinyl-[E2 ubiquitin-conjugating enzyme]-L-cysteine + [acceptor protein]-L-lysine = [E2 ubiquitin-conjugating enzyme]-L-cysteine + N(6)-ubiquitinyl-[acceptor protein]-L-lysine.</text>
        <dbReference type="EC" id="2.3.2.26"/>
    </reaction>
</comment>
<dbReference type="InterPro" id="IPR035983">
    <property type="entry name" value="Hect_E3_ubiquitin_ligase"/>
</dbReference>
<organism evidence="8 9">
    <name type="scientific">Rehmannia glutinosa</name>
    <name type="common">Chinese foxglove</name>
    <dbReference type="NCBI Taxonomy" id="99300"/>
    <lineage>
        <taxon>Eukaryota</taxon>
        <taxon>Viridiplantae</taxon>
        <taxon>Streptophyta</taxon>
        <taxon>Embryophyta</taxon>
        <taxon>Tracheophyta</taxon>
        <taxon>Spermatophyta</taxon>
        <taxon>Magnoliopsida</taxon>
        <taxon>eudicotyledons</taxon>
        <taxon>Gunneridae</taxon>
        <taxon>Pentapetalae</taxon>
        <taxon>asterids</taxon>
        <taxon>lamiids</taxon>
        <taxon>Lamiales</taxon>
        <taxon>Orobanchaceae</taxon>
        <taxon>Rehmannieae</taxon>
        <taxon>Rehmannia</taxon>
    </lineage>
</organism>
<dbReference type="Pfam" id="PF00632">
    <property type="entry name" value="HECT"/>
    <property type="match status" value="1"/>
</dbReference>
<comment type="caution">
    <text evidence="8">The sequence shown here is derived from an EMBL/GenBank/DDBJ whole genome shotgun (WGS) entry which is preliminary data.</text>
</comment>
<dbReference type="SUPFAM" id="SSF56204">
    <property type="entry name" value="Hect, E3 ligase catalytic domain"/>
    <property type="match status" value="1"/>
</dbReference>
<reference evidence="8 9" key="1">
    <citation type="journal article" date="2021" name="Comput. Struct. Biotechnol. J.">
        <title>De novo genome assembly of the potent medicinal plant Rehmannia glutinosa using nanopore technology.</title>
        <authorList>
            <person name="Ma L."/>
            <person name="Dong C."/>
            <person name="Song C."/>
            <person name="Wang X."/>
            <person name="Zheng X."/>
            <person name="Niu Y."/>
            <person name="Chen S."/>
            <person name="Feng W."/>
        </authorList>
    </citation>
    <scope>NUCLEOTIDE SEQUENCE [LARGE SCALE GENOMIC DNA]</scope>
    <source>
        <strain evidence="8">DH-2019</strain>
    </source>
</reference>
<dbReference type="InterPro" id="IPR000569">
    <property type="entry name" value="HECT_dom"/>
</dbReference>
<name>A0ABR0XP53_REHGL</name>
<accession>A0ABR0XP53</accession>
<dbReference type="PANTHER" id="PTHR45700:SF6">
    <property type="entry name" value="E3 UBIQUITIN-PROTEIN LIGASE UPL6"/>
    <property type="match status" value="1"/>
</dbReference>
<dbReference type="EMBL" id="JABTTQ020000003">
    <property type="protein sequence ID" value="KAK6160950.1"/>
    <property type="molecule type" value="Genomic_DNA"/>
</dbReference>
<proteinExistence type="predicted"/>
<gene>
    <name evidence="8" type="ORF">DH2020_004331</name>
</gene>
<protein>
    <recommendedName>
        <fullName evidence="2">HECT-type E3 ubiquitin transferase</fullName>
        <ecNumber evidence="2">2.3.2.26</ecNumber>
    </recommendedName>
</protein>
<keyword evidence="4 5" id="KW-0833">Ubl conjugation pathway</keyword>
<keyword evidence="9" id="KW-1185">Reference proteome</keyword>
<dbReference type="Gene3D" id="3.30.2410.10">
    <property type="entry name" value="Hect, E3 ligase catalytic domain"/>
    <property type="match status" value="1"/>
</dbReference>
<dbReference type="Gene3D" id="3.30.2160.10">
    <property type="entry name" value="Hect, E3 ligase catalytic domain"/>
    <property type="match status" value="1"/>
</dbReference>
<keyword evidence="3" id="KW-0808">Transferase</keyword>
<evidence type="ECO:0000313" key="8">
    <source>
        <dbReference type="EMBL" id="KAK6160950.1"/>
    </source>
</evidence>
<evidence type="ECO:0000259" key="7">
    <source>
        <dbReference type="PROSITE" id="PS50237"/>
    </source>
</evidence>
<dbReference type="CDD" id="cd00078">
    <property type="entry name" value="HECTc"/>
    <property type="match status" value="1"/>
</dbReference>
<evidence type="ECO:0000256" key="4">
    <source>
        <dbReference type="ARBA" id="ARBA00022786"/>
    </source>
</evidence>
<dbReference type="EC" id="2.3.2.26" evidence="2"/>
<sequence>MFFTGDPSTRKRVDLGGRSTKERDRQKLLEQTRLERNRRLWVRQQNSAALKIQLLKAQGAPWCKASWSLRRNAQGEEANKAAVEGLRNLSARNDMKLETWSEQSFIKNLTSVVTIELLLPVYAMICFCLSIRLDISVNVNFVDELSMVFPEEKPVGSRMELIAKCFRGRRVVEAERCKVREKFFLTYGQYCQDVDRQCFGPDSDFLYQLLFFFNPRYVADFSALVETCRLLLEFVHDSAGDVVSLFAGMEYSSKRGLVEYRIKSLAYACIRAIYENRNQLKDQLFLAPEKSNQSANVLLEAIILLIDLRLPWACNTVCYLSQKNMYSMFREIILMGEKNSQGSAVIISSLERVLARIISHVDQASCTCSNSDPRWSFSSQILVIPFLWRLFPHLKEIFAAPRLSQHYAHQMVLCVKDHTNVLPADISSDFPSYACLLGNLLEAAGVAVTQPGSFAWAIDFATVATFLLQALPPLQKSNQGDSTMGEDEMLIGDELMKTVLNRDLEQQIFNALDPRFLLQLTNVLLGGISPTSGSSKGKPDDNEVAAVGAACSFLHVTFNILPLERIMTVLAYRTELVPILWNFIKRCHENDMWSSLSAQSAYLPMDTPGWLLPFAVFCPVYKHMLMIVDNEEFYEQEKPLSLMDIRLLIVILRQVNPTTRDSLDISHFVEASINVLAWLLKVAPVLWSFCDKRDKDSNKSQGIASGTTSSDNVQLQMHFEVKKRTEQHLKCSIALWQILWLNPMATPNFSTSADGLSAMKRQPIEFLQHRVCVVASELMSQLQDWNNRREFTSPSDFNADGASDLFMSQAMTENTRANDILKQAPFLVPFTSRAKIFNSQLATMKERNSGAHSIFTRNRFKIRRDHILEDAFSQLNALAEEDLRGVIRITFVNEFGVEEAGIDGGGIFKDFMENITRAAFDIQYGLFKETADHLLYPNPGSGMIHEQHLQFFHFLGTILAKVLYEAMFEGILVDIPFATFFLSKLKQKYNYLNDLPSLDPELYRHLIFLKHYGGDISELELYFVIVNNEYGEQTEEELLPGGKNIRVTNENVITFIHLVANHRLNFQIRQQSSHFLRGFQQLIQKDWIDMFNEHELQLLISGSVDGFDLDDLRAHTNYTGGYHEDHYVIEMFWEVVQSLSLENQRKFLKFATGCSRGPLLGFKYLEPTFCIQRTAGNASEEALDRLPTSATCMNLLKLPPYRSKQQMEQKLLYAINSDAGFDLNMNVVNLIVTEFRDVGTALAYVDCFS</sequence>
<evidence type="ECO:0000256" key="3">
    <source>
        <dbReference type="ARBA" id="ARBA00022679"/>
    </source>
</evidence>
<dbReference type="PROSITE" id="PS50237">
    <property type="entry name" value="HECT"/>
    <property type="match status" value="1"/>
</dbReference>
<dbReference type="Proteomes" id="UP001318860">
    <property type="component" value="Unassembled WGS sequence"/>
</dbReference>
<dbReference type="Gene3D" id="3.90.1750.10">
    <property type="entry name" value="Hect, E3 ligase catalytic domains"/>
    <property type="match status" value="1"/>
</dbReference>
<evidence type="ECO:0000256" key="1">
    <source>
        <dbReference type="ARBA" id="ARBA00000885"/>
    </source>
</evidence>
<feature type="domain" description="HECT" evidence="7">
    <location>
        <begin position="879"/>
        <end position="1224"/>
    </location>
</feature>
<dbReference type="SMART" id="SM00119">
    <property type="entry name" value="HECTc"/>
    <property type="match status" value="1"/>
</dbReference>